<dbReference type="EMBL" id="FODD01000005">
    <property type="protein sequence ID" value="SEN45109.1"/>
    <property type="molecule type" value="Genomic_DNA"/>
</dbReference>
<feature type="region of interest" description="Disordered" evidence="4">
    <location>
        <begin position="1"/>
        <end position="71"/>
    </location>
</feature>
<evidence type="ECO:0000313" key="7">
    <source>
        <dbReference type="Proteomes" id="UP000181951"/>
    </source>
</evidence>
<reference evidence="6 7" key="1">
    <citation type="submission" date="2016-10" db="EMBL/GenBank/DDBJ databases">
        <authorList>
            <person name="de Groot N.N."/>
        </authorList>
    </citation>
    <scope>NUCLEOTIDE SEQUENCE [LARGE SCALE GENOMIC DNA]</scope>
    <source>
        <strain evidence="6 7">CGMCC 4.2026</strain>
    </source>
</reference>
<dbReference type="GO" id="GO:0098796">
    <property type="term" value="C:membrane protein complex"/>
    <property type="evidence" value="ECO:0007669"/>
    <property type="project" value="UniProtKB-ARBA"/>
</dbReference>
<feature type="compositionally biased region" description="Low complexity" evidence="4">
    <location>
        <begin position="23"/>
        <end position="51"/>
    </location>
</feature>
<evidence type="ECO:0000256" key="3">
    <source>
        <dbReference type="ARBA" id="ARBA00022840"/>
    </source>
</evidence>
<keyword evidence="2" id="KW-0547">Nucleotide-binding</keyword>
<dbReference type="GO" id="GO:0005524">
    <property type="term" value="F:ATP binding"/>
    <property type="evidence" value="ECO:0007669"/>
    <property type="project" value="UniProtKB-KW"/>
</dbReference>
<dbReference type="InterPro" id="IPR027417">
    <property type="entry name" value="P-loop_NTPase"/>
</dbReference>
<evidence type="ECO:0000259" key="5">
    <source>
        <dbReference type="PROSITE" id="PS50893"/>
    </source>
</evidence>
<dbReference type="AlphaFoldDB" id="A0A1H8GMR6"/>
<dbReference type="InterPro" id="IPR015854">
    <property type="entry name" value="ABC_transpr_LolD-like"/>
</dbReference>
<proteinExistence type="predicted"/>
<dbReference type="CDD" id="cd03255">
    <property type="entry name" value="ABC_MJ0796_LolCDE_FtsE"/>
    <property type="match status" value="1"/>
</dbReference>
<dbReference type="PROSITE" id="PS50893">
    <property type="entry name" value="ABC_TRANSPORTER_2"/>
    <property type="match status" value="1"/>
</dbReference>
<dbReference type="FunFam" id="3.40.50.300:FF:000032">
    <property type="entry name" value="Export ABC transporter ATP-binding protein"/>
    <property type="match status" value="1"/>
</dbReference>
<feature type="compositionally biased region" description="Low complexity" evidence="4">
    <location>
        <begin position="60"/>
        <end position="70"/>
    </location>
</feature>
<dbReference type="GO" id="GO:0022857">
    <property type="term" value="F:transmembrane transporter activity"/>
    <property type="evidence" value="ECO:0007669"/>
    <property type="project" value="TreeGrafter"/>
</dbReference>
<dbReference type="InterPro" id="IPR017911">
    <property type="entry name" value="MacB-like_ATP-bd"/>
</dbReference>
<evidence type="ECO:0000256" key="2">
    <source>
        <dbReference type="ARBA" id="ARBA00022741"/>
    </source>
</evidence>
<dbReference type="SUPFAM" id="SSF52540">
    <property type="entry name" value="P-loop containing nucleoside triphosphate hydrolases"/>
    <property type="match status" value="1"/>
</dbReference>
<dbReference type="InterPro" id="IPR017871">
    <property type="entry name" value="ABC_transporter-like_CS"/>
</dbReference>
<dbReference type="InterPro" id="IPR003593">
    <property type="entry name" value="AAA+_ATPase"/>
</dbReference>
<keyword evidence="7" id="KW-1185">Reference proteome</keyword>
<keyword evidence="1" id="KW-0813">Transport</keyword>
<dbReference type="InterPro" id="IPR003439">
    <property type="entry name" value="ABC_transporter-like_ATP-bd"/>
</dbReference>
<organism evidence="6 7">
    <name type="scientific">Actinacidiphila rubida</name>
    <dbReference type="NCBI Taxonomy" id="310780"/>
    <lineage>
        <taxon>Bacteria</taxon>
        <taxon>Bacillati</taxon>
        <taxon>Actinomycetota</taxon>
        <taxon>Actinomycetes</taxon>
        <taxon>Kitasatosporales</taxon>
        <taxon>Streptomycetaceae</taxon>
        <taxon>Actinacidiphila</taxon>
    </lineage>
</organism>
<dbReference type="Proteomes" id="UP000181951">
    <property type="component" value="Unassembled WGS sequence"/>
</dbReference>
<protein>
    <submittedName>
        <fullName evidence="6">Putative ABC transport system ATP-binding protein</fullName>
    </submittedName>
</protein>
<accession>A0A1H8GMR6</accession>
<dbReference type="STRING" id="310780.SAMN05216267_1005175"/>
<evidence type="ECO:0000256" key="1">
    <source>
        <dbReference type="ARBA" id="ARBA00022448"/>
    </source>
</evidence>
<dbReference type="Pfam" id="PF00005">
    <property type="entry name" value="ABC_tran"/>
    <property type="match status" value="1"/>
</dbReference>
<dbReference type="OrthoDB" id="9802264at2"/>
<name>A0A1H8GMR6_9ACTN</name>
<dbReference type="SMART" id="SM00382">
    <property type="entry name" value="AAA"/>
    <property type="match status" value="1"/>
</dbReference>
<dbReference type="PANTHER" id="PTHR24220">
    <property type="entry name" value="IMPORT ATP-BINDING PROTEIN"/>
    <property type="match status" value="1"/>
</dbReference>
<dbReference type="Gene3D" id="3.40.50.300">
    <property type="entry name" value="P-loop containing nucleotide triphosphate hydrolases"/>
    <property type="match status" value="1"/>
</dbReference>
<keyword evidence="3 6" id="KW-0067">ATP-binding</keyword>
<dbReference type="GO" id="GO:0005886">
    <property type="term" value="C:plasma membrane"/>
    <property type="evidence" value="ECO:0007669"/>
    <property type="project" value="TreeGrafter"/>
</dbReference>
<dbReference type="GO" id="GO:0016887">
    <property type="term" value="F:ATP hydrolysis activity"/>
    <property type="evidence" value="ECO:0007669"/>
    <property type="project" value="InterPro"/>
</dbReference>
<gene>
    <name evidence="6" type="ORF">SAMN05216267_1005175</name>
</gene>
<dbReference type="PROSITE" id="PS00211">
    <property type="entry name" value="ABC_TRANSPORTER_1"/>
    <property type="match status" value="1"/>
</dbReference>
<evidence type="ECO:0000256" key="4">
    <source>
        <dbReference type="SAM" id="MobiDB-lite"/>
    </source>
</evidence>
<evidence type="ECO:0000313" key="6">
    <source>
        <dbReference type="EMBL" id="SEN45109.1"/>
    </source>
</evidence>
<sequence>MSSTQSNQPDGRDRPDPADGETAGAAASRSASASASAFPSGSASGSSSPAPSSSPPSPSPSSLSLPGEPSRAVEPVLRLESLTRVHGSGATEVHALRGIDLDVFPGELVAVMGPSGSGKSTLLTIAGGLDLPTAGRVVVEGTDLTTASRKELAALRRRSIGYVFQDYNLIPALTAVENVALPRELDGVSARRARREALTALEEMGLGHIADRFPDEVSGGQQQRVAIARALVGDRRLVLADEPTGALDSETGEAVLALLRSRCDAGAAGVLVTHEPRFAAWADRVVFLRDGSVVDMTLRSSAESLLAGGAAS</sequence>
<feature type="domain" description="ABC transporter" evidence="5">
    <location>
        <begin position="77"/>
        <end position="310"/>
    </location>
</feature>